<feature type="compositionally biased region" description="Basic residues" evidence="1">
    <location>
        <begin position="228"/>
        <end position="238"/>
    </location>
</feature>
<feature type="compositionally biased region" description="Polar residues" evidence="1">
    <location>
        <begin position="68"/>
        <end position="79"/>
    </location>
</feature>
<reference evidence="2 3" key="1">
    <citation type="submission" date="2015-01" db="EMBL/GenBank/DDBJ databases">
        <title>The Genome Sequence of Cladophialophora immunda CBS83496.</title>
        <authorList>
            <consortium name="The Broad Institute Genomics Platform"/>
            <person name="Cuomo C."/>
            <person name="de Hoog S."/>
            <person name="Gorbushina A."/>
            <person name="Stielow B."/>
            <person name="Teixiera M."/>
            <person name="Abouelleil A."/>
            <person name="Chapman S.B."/>
            <person name="Priest M."/>
            <person name="Young S.K."/>
            <person name="Wortman J."/>
            <person name="Nusbaum C."/>
            <person name="Birren B."/>
        </authorList>
    </citation>
    <scope>NUCLEOTIDE SEQUENCE [LARGE SCALE GENOMIC DNA]</scope>
    <source>
        <strain evidence="2 3">CBS 83496</strain>
    </source>
</reference>
<dbReference type="RefSeq" id="XP_016249779.1">
    <property type="nucleotide sequence ID" value="XM_016392260.1"/>
</dbReference>
<organism evidence="2 3">
    <name type="scientific">Cladophialophora immunda</name>
    <dbReference type="NCBI Taxonomy" id="569365"/>
    <lineage>
        <taxon>Eukaryota</taxon>
        <taxon>Fungi</taxon>
        <taxon>Dikarya</taxon>
        <taxon>Ascomycota</taxon>
        <taxon>Pezizomycotina</taxon>
        <taxon>Eurotiomycetes</taxon>
        <taxon>Chaetothyriomycetidae</taxon>
        <taxon>Chaetothyriales</taxon>
        <taxon>Herpotrichiellaceae</taxon>
        <taxon>Cladophialophora</taxon>
    </lineage>
</organism>
<evidence type="ECO:0000256" key="1">
    <source>
        <dbReference type="SAM" id="MobiDB-lite"/>
    </source>
</evidence>
<feature type="compositionally biased region" description="Basic residues" evidence="1">
    <location>
        <begin position="265"/>
        <end position="282"/>
    </location>
</feature>
<dbReference type="VEuPathDB" id="FungiDB:PV07_05371"/>
<feature type="compositionally biased region" description="Polar residues" evidence="1">
    <location>
        <begin position="340"/>
        <end position="349"/>
    </location>
</feature>
<dbReference type="GeneID" id="27344565"/>
<feature type="region of interest" description="Disordered" evidence="1">
    <location>
        <begin position="1"/>
        <end position="44"/>
    </location>
</feature>
<feature type="compositionally biased region" description="Polar residues" evidence="1">
    <location>
        <begin position="211"/>
        <end position="225"/>
    </location>
</feature>
<feature type="region of interest" description="Disordered" evidence="1">
    <location>
        <begin position="361"/>
        <end position="381"/>
    </location>
</feature>
<dbReference type="Proteomes" id="UP000054466">
    <property type="component" value="Unassembled WGS sequence"/>
</dbReference>
<feature type="region of interest" description="Disordered" evidence="1">
    <location>
        <begin position="209"/>
        <end position="238"/>
    </location>
</feature>
<dbReference type="OrthoDB" id="5425061at2759"/>
<dbReference type="Pfam" id="PF09428">
    <property type="entry name" value="DUF2011"/>
    <property type="match status" value="1"/>
</dbReference>
<evidence type="ECO:0000313" key="3">
    <source>
        <dbReference type="Proteomes" id="UP000054466"/>
    </source>
</evidence>
<proteinExistence type="predicted"/>
<feature type="compositionally biased region" description="Basic and acidic residues" evidence="1">
    <location>
        <begin position="298"/>
        <end position="308"/>
    </location>
</feature>
<keyword evidence="3" id="KW-1185">Reference proteome</keyword>
<feature type="region of interest" description="Disordered" evidence="1">
    <location>
        <begin position="57"/>
        <end position="86"/>
    </location>
</feature>
<feature type="region of interest" description="Disordered" evidence="1">
    <location>
        <begin position="253"/>
        <end position="349"/>
    </location>
</feature>
<accession>A0A0D2CEM3</accession>
<gene>
    <name evidence="2" type="ORF">PV07_05371</name>
</gene>
<feature type="compositionally biased region" description="Polar residues" evidence="1">
    <location>
        <begin position="361"/>
        <end position="370"/>
    </location>
</feature>
<name>A0A0D2CEM3_9EURO</name>
<dbReference type="InterPro" id="IPR018555">
    <property type="entry name" value="C630.06c-like"/>
</dbReference>
<dbReference type="HOGENOM" id="CLU_051875_0_0_1"/>
<dbReference type="STRING" id="569365.A0A0D2CEM3"/>
<dbReference type="AlphaFoldDB" id="A0A0D2CEM3"/>
<feature type="compositionally biased region" description="Basic and acidic residues" evidence="1">
    <location>
        <begin position="1"/>
        <end position="20"/>
    </location>
</feature>
<sequence length="405" mass="44432">MFEVPDSKRVKRSDLFRDDDASPVSRGSTRSISPARPLGSEGESIVKPSYGFEYDFVAPNPSAPKPTLASSQSQPVVTSQEEDEDQEFQFRLFTSNPKSAVQPSKPDAPFADPKIRLSRTPEPAELADSLSLEKAHFLRPNRPDSYYFTSAVPEETIASLRSQYADVALSTADVVSRAKSTKWPGSALPWRLIHVQLLGNGHRLKKLAQAAMSTTNTRDTSSQQLKPNSKRPSKKRRILLRRRLALRQELAAQVRATEETEREKRTRRNREKKVKRKEREKKKKLEAPEGKGGPAGAEEGKGEERGEGGEAVLTQERNLGTEEDMKAHSIQGGEIRSEGDSATQAPDLTFTTNSATVAVLSTNASKSSAPTRRAPTSKAPTAVAALAATGNMRAPKSIHSTRPRP</sequence>
<protein>
    <submittedName>
        <fullName evidence="2">Uncharacterized protein</fullName>
    </submittedName>
</protein>
<dbReference type="EMBL" id="KN847042">
    <property type="protein sequence ID" value="KIW29563.1"/>
    <property type="molecule type" value="Genomic_DNA"/>
</dbReference>
<evidence type="ECO:0000313" key="2">
    <source>
        <dbReference type="EMBL" id="KIW29563.1"/>
    </source>
</evidence>